<feature type="region of interest" description="Disordered" evidence="1">
    <location>
        <begin position="1"/>
        <end position="22"/>
    </location>
</feature>
<organism evidence="2 3">
    <name type="scientific">Ralstonia psammae</name>
    <dbReference type="NCBI Taxonomy" id="3058598"/>
    <lineage>
        <taxon>Bacteria</taxon>
        <taxon>Pseudomonadati</taxon>
        <taxon>Pseudomonadota</taxon>
        <taxon>Betaproteobacteria</taxon>
        <taxon>Burkholderiales</taxon>
        <taxon>Burkholderiaceae</taxon>
        <taxon>Ralstonia</taxon>
    </lineage>
</organism>
<gene>
    <name evidence="2" type="ORF">LMG19083_05005</name>
</gene>
<evidence type="ECO:0000256" key="1">
    <source>
        <dbReference type="SAM" id="MobiDB-lite"/>
    </source>
</evidence>
<feature type="region of interest" description="Disordered" evidence="1">
    <location>
        <begin position="203"/>
        <end position="270"/>
    </location>
</feature>
<feature type="compositionally biased region" description="Low complexity" evidence="1">
    <location>
        <begin position="213"/>
        <end position="226"/>
    </location>
</feature>
<feature type="compositionally biased region" description="Pro residues" evidence="1">
    <location>
        <begin position="260"/>
        <end position="270"/>
    </location>
</feature>
<dbReference type="EMBL" id="CATZBU010000033">
    <property type="protein sequence ID" value="CAJ0809718.1"/>
    <property type="molecule type" value="Genomic_DNA"/>
</dbReference>
<feature type="compositionally biased region" description="Polar residues" evidence="1">
    <location>
        <begin position="1"/>
        <end position="14"/>
    </location>
</feature>
<evidence type="ECO:0000313" key="2">
    <source>
        <dbReference type="EMBL" id="CAJ0809718.1"/>
    </source>
</evidence>
<name>A0ABM9K0V7_9RALS</name>
<proteinExistence type="predicted"/>
<dbReference type="RefSeq" id="WP_316669731.1">
    <property type="nucleotide sequence ID" value="NZ_CATZBU010000033.1"/>
</dbReference>
<comment type="caution">
    <text evidence="2">The sequence shown here is derived from an EMBL/GenBank/DDBJ whole genome shotgun (WGS) entry which is preliminary data.</text>
</comment>
<accession>A0ABM9K0V7</accession>
<dbReference type="Proteomes" id="UP001189813">
    <property type="component" value="Unassembled WGS sequence"/>
</dbReference>
<evidence type="ECO:0000313" key="3">
    <source>
        <dbReference type="Proteomes" id="UP001189813"/>
    </source>
</evidence>
<reference evidence="2 3" key="1">
    <citation type="submission" date="2023-07" db="EMBL/GenBank/DDBJ databases">
        <authorList>
            <person name="Peeters C."/>
        </authorList>
    </citation>
    <scope>NUCLEOTIDE SEQUENCE [LARGE SCALE GENOMIC DNA]</scope>
    <source>
        <strain evidence="2 3">LMG 19083</strain>
    </source>
</reference>
<sequence>MPTDQNSALTSEQTAGLDPPWERISKSAARALEYWLDGKSSGETGVAGFKAMEWSLAAEYFDESTKHYSSAAQVARAPTELIADAQARALRVHGLAEEARALRAFEALAFGKAAEHFGESQKAFTAVPQVKEVPAKFLADSEALAQRAGRLAADMKALNAGGMPDKDIGTLKALVQLACSDPQSLAFSTRGLVARYVNQPGAPTSRLIDASMTPPATGKTGTTTAALSSSAVTQDDVMLGLRQGDTRTDAPPTKRARPNPQYPTPHPLVK</sequence>
<protein>
    <submittedName>
        <fullName evidence="2">Uncharacterized protein</fullName>
    </submittedName>
</protein>
<keyword evidence="3" id="KW-1185">Reference proteome</keyword>